<name>A2FNW9_TRIV3</name>
<dbReference type="VEuPathDB" id="TrichDB:TVAG_275040"/>
<keyword evidence="2" id="KW-0963">Cytoplasm</keyword>
<reference evidence="5" key="2">
    <citation type="journal article" date="2007" name="Science">
        <title>Draft genome sequence of the sexually transmitted pathogen Trichomonas vaginalis.</title>
        <authorList>
            <person name="Carlton J.M."/>
            <person name="Hirt R.P."/>
            <person name="Silva J.C."/>
            <person name="Delcher A.L."/>
            <person name="Schatz M."/>
            <person name="Zhao Q."/>
            <person name="Wortman J.R."/>
            <person name="Bidwell S.L."/>
            <person name="Alsmark U.C.M."/>
            <person name="Besteiro S."/>
            <person name="Sicheritz-Ponten T."/>
            <person name="Noel C.J."/>
            <person name="Dacks J.B."/>
            <person name="Foster P.G."/>
            <person name="Simillion C."/>
            <person name="Van de Peer Y."/>
            <person name="Miranda-Saavedra D."/>
            <person name="Barton G.J."/>
            <person name="Westrop G.D."/>
            <person name="Mueller S."/>
            <person name="Dessi D."/>
            <person name="Fiori P.L."/>
            <person name="Ren Q."/>
            <person name="Paulsen I."/>
            <person name="Zhang H."/>
            <person name="Bastida-Corcuera F.D."/>
            <person name="Simoes-Barbosa A."/>
            <person name="Brown M.T."/>
            <person name="Hayes R.D."/>
            <person name="Mukherjee M."/>
            <person name="Okumura C.Y."/>
            <person name="Schneider R."/>
            <person name="Smith A.J."/>
            <person name="Vanacova S."/>
            <person name="Villalvazo M."/>
            <person name="Haas B.J."/>
            <person name="Pertea M."/>
            <person name="Feldblyum T.V."/>
            <person name="Utterback T.R."/>
            <person name="Shu C.L."/>
            <person name="Osoegawa K."/>
            <person name="de Jong P.J."/>
            <person name="Hrdy I."/>
            <person name="Horvathova L."/>
            <person name="Zubacova Z."/>
            <person name="Dolezal P."/>
            <person name="Malik S.B."/>
            <person name="Logsdon J.M. Jr."/>
            <person name="Henze K."/>
            <person name="Gupta A."/>
            <person name="Wang C.C."/>
            <person name="Dunne R.L."/>
            <person name="Upcroft J.A."/>
            <person name="Upcroft P."/>
            <person name="White O."/>
            <person name="Salzberg S.L."/>
            <person name="Tang P."/>
            <person name="Chiu C.-H."/>
            <person name="Lee Y.-S."/>
            <person name="Embley T.M."/>
            <person name="Coombs G.H."/>
            <person name="Mottram J.C."/>
            <person name="Tachezy J."/>
            <person name="Fraser-Liggett C.M."/>
            <person name="Johnson P.J."/>
        </authorList>
    </citation>
    <scope>NUCLEOTIDE SEQUENCE [LARGE SCALE GENOMIC DNA]</scope>
    <source>
        <strain evidence="5">G3</strain>
    </source>
</reference>
<evidence type="ECO:0000256" key="3">
    <source>
        <dbReference type="ARBA" id="ARBA00023203"/>
    </source>
</evidence>
<dbReference type="GO" id="GO:0005737">
    <property type="term" value="C:cytoplasm"/>
    <property type="evidence" value="ECO:0007669"/>
    <property type="project" value="UniProtKB-SubCell"/>
</dbReference>
<dbReference type="SUPFAM" id="SSF50405">
    <property type="entry name" value="Actin-crosslinking proteins"/>
    <property type="match status" value="1"/>
</dbReference>
<accession>A2FNW9</accession>
<dbReference type="Proteomes" id="UP000001542">
    <property type="component" value="Unassembled WGS sequence"/>
</dbReference>
<evidence type="ECO:0000259" key="4">
    <source>
        <dbReference type="Pfam" id="PF06268"/>
    </source>
</evidence>
<dbReference type="KEGG" id="tva:4751108"/>
<dbReference type="SMR" id="A2FNW9"/>
<keyword evidence="6" id="KW-1185">Reference proteome</keyword>
<protein>
    <recommendedName>
        <fullName evidence="4">Fascin-like domain-containing protein</fullName>
    </recommendedName>
</protein>
<evidence type="ECO:0000313" key="5">
    <source>
        <dbReference type="EMBL" id="EAX93389.1"/>
    </source>
</evidence>
<dbReference type="GO" id="GO:0030674">
    <property type="term" value="F:protein-macromolecule adaptor activity"/>
    <property type="evidence" value="ECO:0007669"/>
    <property type="project" value="InterPro"/>
</dbReference>
<dbReference type="InterPro" id="IPR022768">
    <property type="entry name" value="Fascin-like_dom"/>
</dbReference>
<keyword evidence="3" id="KW-0009">Actin-binding</keyword>
<evidence type="ECO:0000313" key="6">
    <source>
        <dbReference type="Proteomes" id="UP000001542"/>
    </source>
</evidence>
<dbReference type="EMBL" id="DS113915">
    <property type="protein sequence ID" value="EAX93389.1"/>
    <property type="molecule type" value="Genomic_DNA"/>
</dbReference>
<dbReference type="Pfam" id="PF06268">
    <property type="entry name" value="Fascin"/>
    <property type="match status" value="1"/>
</dbReference>
<dbReference type="GO" id="GO:0051015">
    <property type="term" value="F:actin filament binding"/>
    <property type="evidence" value="ECO:0007669"/>
    <property type="project" value="InterPro"/>
</dbReference>
<dbReference type="VEuPathDB" id="TrichDB:TVAGG3_0101790"/>
<dbReference type="AlphaFoldDB" id="A2FNW9"/>
<evidence type="ECO:0000256" key="1">
    <source>
        <dbReference type="ARBA" id="ARBA00004496"/>
    </source>
</evidence>
<feature type="domain" description="Fascin-like" evidence="4">
    <location>
        <begin position="36"/>
        <end position="127"/>
    </location>
</feature>
<comment type="subcellular location">
    <subcellularLocation>
        <location evidence="1">Cytoplasm</location>
    </subcellularLocation>
</comment>
<dbReference type="Gene3D" id="2.80.10.50">
    <property type="match status" value="1"/>
</dbReference>
<dbReference type="CDD" id="cd00257">
    <property type="entry name" value="beta-trefoil_FSCN-like"/>
    <property type="match status" value="1"/>
</dbReference>
<evidence type="ECO:0000256" key="2">
    <source>
        <dbReference type="ARBA" id="ARBA00022490"/>
    </source>
</evidence>
<dbReference type="RefSeq" id="XP_001306319.1">
    <property type="nucleotide sequence ID" value="XM_001306318.1"/>
</dbReference>
<organism evidence="5 6">
    <name type="scientific">Trichomonas vaginalis (strain ATCC PRA-98 / G3)</name>
    <dbReference type="NCBI Taxonomy" id="412133"/>
    <lineage>
        <taxon>Eukaryota</taxon>
        <taxon>Metamonada</taxon>
        <taxon>Parabasalia</taxon>
        <taxon>Trichomonadida</taxon>
        <taxon>Trichomonadidae</taxon>
        <taxon>Trichomonas</taxon>
    </lineage>
</organism>
<dbReference type="InterPro" id="IPR008999">
    <property type="entry name" value="Actin-crosslinking"/>
</dbReference>
<reference evidence="5" key="1">
    <citation type="submission" date="2006-10" db="EMBL/GenBank/DDBJ databases">
        <authorList>
            <person name="Amadeo P."/>
            <person name="Zhao Q."/>
            <person name="Wortman J."/>
            <person name="Fraser-Liggett C."/>
            <person name="Carlton J."/>
        </authorList>
    </citation>
    <scope>NUCLEOTIDE SEQUENCE</scope>
    <source>
        <strain evidence="5">G3</strain>
    </source>
</reference>
<proteinExistence type="predicted"/>
<gene>
    <name evidence="5" type="ORF">TVAG_275040</name>
</gene>
<sequence length="136" mass="15393">MSFKIADLVYAIPDGTPVRIKVVDDGYFHIQINHKINLEKDENDAETFRLVKKGKNKLALLSEDGKYLTAYKGCVTENAEAPFRQQTFSIEGSTLKNVILYSKFLGYYLSYDDEGDISFSSDVPNKAVHVSIIKIY</sequence>
<dbReference type="InParanoid" id="A2FNW9"/>